<comment type="similarity">
    <text evidence="4 13">In the N-terminal section; belongs to the cytidine and deoxycytidylate deaminase family.</text>
</comment>
<dbReference type="EC" id="1.1.1.193" evidence="13"/>
<comment type="pathway">
    <text evidence="3 13">Cofactor biosynthesis; riboflavin biosynthesis; 5-amino-6-(D-ribitylamino)uracil from GTP: step 3/4.</text>
</comment>
<feature type="binding site" evidence="16">
    <location>
        <position position="86"/>
    </location>
    <ligand>
        <name>Zn(2+)</name>
        <dbReference type="ChEBI" id="CHEBI:29105"/>
        <note>catalytic</note>
    </ligand>
</feature>
<evidence type="ECO:0000256" key="12">
    <source>
        <dbReference type="ARBA" id="ARBA00023268"/>
    </source>
</evidence>
<feature type="binding site" evidence="15">
    <location>
        <position position="205"/>
    </location>
    <ligand>
        <name>NADP(+)</name>
        <dbReference type="ChEBI" id="CHEBI:58349"/>
    </ligand>
</feature>
<evidence type="ECO:0000256" key="10">
    <source>
        <dbReference type="ARBA" id="ARBA00022857"/>
    </source>
</evidence>
<dbReference type="InterPro" id="IPR002734">
    <property type="entry name" value="RibDG_C"/>
</dbReference>
<keyword evidence="12" id="KW-0511">Multifunctional enzyme</keyword>
<sequence length="346" mass="39147">MEHEKYMQRCLQLAQNGLGTTYPNPMVGCVIVHKQTIIGEGWHYIAGMPHAEVNAISCVKNQQILPQSTLYVTLEPCSHFGKTPPCADLIISKNIKNIVVGTKDTFCEVSGKGIEKLRNAGCKVEVGILEEQCRKINKRFFTFHNKNRPYIILKWAETADGFIAPTVRDTKNPIWISGSLSQQITHKWRSEEQAILVGKNTILDDNPALTTRHWAGKNPLRLVIDADLEIPLSFSVFDAKTPTVIFSSKEKKSVDNIDFHRIDFHQSVPKQICEYLFEQKIQSVIIEGGAFTLQQFIDANLWDEARVFIGKSIFEKGIKAPMLLAVPQKKEAIGDDLLLWFENQKI</sequence>
<protein>
    <recommendedName>
        <fullName evidence="13">Riboflavin biosynthesis protein RibD</fullName>
    </recommendedName>
    <domain>
        <recommendedName>
            <fullName evidence="13">Diaminohydroxyphosphoribosylaminopyrimidine deaminase</fullName>
            <shortName evidence="13">DRAP deaminase</shortName>
            <ecNumber evidence="13">3.5.4.26</ecNumber>
        </recommendedName>
        <alternativeName>
            <fullName evidence="13">Riboflavin-specific deaminase</fullName>
        </alternativeName>
    </domain>
    <domain>
        <recommendedName>
            <fullName evidence="13">5-amino-6-(5-phosphoribosylamino)uracil reductase</fullName>
            <ecNumber evidence="13">1.1.1.193</ecNumber>
        </recommendedName>
        <alternativeName>
            <fullName evidence="13">HTP reductase</fullName>
        </alternativeName>
    </domain>
</protein>
<evidence type="ECO:0000259" key="17">
    <source>
        <dbReference type="PROSITE" id="PS51747"/>
    </source>
</evidence>
<keyword evidence="21" id="KW-1185">Reference proteome</keyword>
<dbReference type="InterPro" id="IPR004794">
    <property type="entry name" value="Eubact_RibD"/>
</dbReference>
<reference evidence="18 21" key="1">
    <citation type="submission" date="2021-11" db="EMBL/GenBank/DDBJ databases">
        <title>Draft genome sequence of Capnocytophaga sp. strain KC07075 isolated from cat oral cavity.</title>
        <authorList>
            <person name="Suzuki M."/>
            <person name="Imaoka K."/>
            <person name="Kimura M."/>
            <person name="Morikawa S."/>
            <person name="Maeda K."/>
        </authorList>
    </citation>
    <scope>NUCLEOTIDE SEQUENCE</scope>
    <source>
        <strain evidence="18">KC07075</strain>
        <strain evidence="19 21">KC07079</strain>
    </source>
</reference>
<evidence type="ECO:0000256" key="8">
    <source>
        <dbReference type="ARBA" id="ARBA00022801"/>
    </source>
</evidence>
<comment type="cofactor">
    <cofactor evidence="13 16">
        <name>Zn(2+)</name>
        <dbReference type="ChEBI" id="CHEBI:29105"/>
    </cofactor>
    <text evidence="13 16">Binds 1 zinc ion.</text>
</comment>
<feature type="binding site" evidence="15">
    <location>
        <position position="175"/>
    </location>
    <ligand>
        <name>NADP(+)</name>
        <dbReference type="ChEBI" id="CHEBI:58349"/>
    </ligand>
</feature>
<comment type="similarity">
    <text evidence="5 13">In the C-terminal section; belongs to the HTP reductase family.</text>
</comment>
<evidence type="ECO:0000256" key="6">
    <source>
        <dbReference type="ARBA" id="ARBA00022619"/>
    </source>
</evidence>
<dbReference type="NCBIfam" id="TIGR00326">
    <property type="entry name" value="eubact_ribD"/>
    <property type="match status" value="1"/>
</dbReference>
<evidence type="ECO:0000256" key="11">
    <source>
        <dbReference type="ARBA" id="ARBA00023002"/>
    </source>
</evidence>
<dbReference type="PROSITE" id="PS00903">
    <property type="entry name" value="CYT_DCMP_DEAMINASES_1"/>
    <property type="match status" value="1"/>
</dbReference>
<dbReference type="InterPro" id="IPR002125">
    <property type="entry name" value="CMP_dCMP_dom"/>
</dbReference>
<feature type="binding site" evidence="16">
    <location>
        <position position="77"/>
    </location>
    <ligand>
        <name>Zn(2+)</name>
        <dbReference type="ChEBI" id="CHEBI:29105"/>
        <note>catalytic</note>
    </ligand>
</feature>
<dbReference type="GO" id="GO:0008835">
    <property type="term" value="F:diaminohydroxyphosphoribosylaminopyrimidine deaminase activity"/>
    <property type="evidence" value="ECO:0007669"/>
    <property type="project" value="UniProtKB-EC"/>
</dbReference>
<dbReference type="EC" id="3.5.4.26" evidence="13"/>
<dbReference type="PIRSF" id="PIRSF006769">
    <property type="entry name" value="RibD"/>
    <property type="match status" value="1"/>
</dbReference>
<feature type="binding site" evidence="15">
    <location>
        <position position="156"/>
    </location>
    <ligand>
        <name>NADP(+)</name>
        <dbReference type="ChEBI" id="CHEBI:58349"/>
    </ligand>
</feature>
<dbReference type="PANTHER" id="PTHR38011">
    <property type="entry name" value="DIHYDROFOLATE REDUCTASE FAMILY PROTEIN (AFU_ORTHOLOGUE AFUA_8G06820)"/>
    <property type="match status" value="1"/>
</dbReference>
<dbReference type="Proteomes" id="UP001208692">
    <property type="component" value="Unassembled WGS sequence"/>
</dbReference>
<feature type="binding site" evidence="15">
    <location>
        <position position="201"/>
    </location>
    <ligand>
        <name>NADP(+)</name>
        <dbReference type="ChEBI" id="CHEBI:58349"/>
    </ligand>
</feature>
<dbReference type="RefSeq" id="WP_264845563.1">
    <property type="nucleotide sequence ID" value="NZ_BPMA01000012.1"/>
</dbReference>
<dbReference type="GO" id="GO:0009231">
    <property type="term" value="P:riboflavin biosynthetic process"/>
    <property type="evidence" value="ECO:0007669"/>
    <property type="project" value="UniProtKB-KW"/>
</dbReference>
<evidence type="ECO:0000256" key="3">
    <source>
        <dbReference type="ARBA" id="ARBA00004910"/>
    </source>
</evidence>
<evidence type="ECO:0000256" key="13">
    <source>
        <dbReference type="PIRNR" id="PIRNR006769"/>
    </source>
</evidence>
<dbReference type="FunFam" id="3.40.140.10:FF:000025">
    <property type="entry name" value="Riboflavin biosynthesis protein RibD"/>
    <property type="match status" value="1"/>
</dbReference>
<keyword evidence="9 13" id="KW-0862">Zinc</keyword>
<feature type="domain" description="CMP/dCMP-type deaminase" evidence="17">
    <location>
        <begin position="1"/>
        <end position="125"/>
    </location>
</feature>
<evidence type="ECO:0000256" key="14">
    <source>
        <dbReference type="PIRSR" id="PIRSR006769-1"/>
    </source>
</evidence>
<evidence type="ECO:0000256" key="16">
    <source>
        <dbReference type="PIRSR" id="PIRSR006769-3"/>
    </source>
</evidence>
<keyword evidence="8 13" id="KW-0378">Hydrolase</keyword>
<gene>
    <name evidence="18" type="primary">ribD</name>
    <name evidence="18" type="ORF">RCZ15_17830</name>
    <name evidence="19" type="ORF">RCZ16_02810</name>
</gene>
<dbReference type="Pfam" id="PF01872">
    <property type="entry name" value="RibD_C"/>
    <property type="match status" value="1"/>
</dbReference>
<dbReference type="EMBL" id="BQKB01000007">
    <property type="protein sequence ID" value="GJM51963.1"/>
    <property type="molecule type" value="Genomic_DNA"/>
</dbReference>
<dbReference type="GO" id="GO:0008703">
    <property type="term" value="F:5-amino-6-(5-phosphoribosylamino)uracil reductase activity"/>
    <property type="evidence" value="ECO:0007669"/>
    <property type="project" value="UniProtKB-EC"/>
</dbReference>
<comment type="catalytic activity">
    <reaction evidence="13">
        <text>2,5-diamino-6-hydroxy-4-(5-phosphoribosylamino)-pyrimidine + H2O + H(+) = 5-amino-6-(5-phospho-D-ribosylamino)uracil + NH4(+)</text>
        <dbReference type="Rhea" id="RHEA:21868"/>
        <dbReference type="ChEBI" id="CHEBI:15377"/>
        <dbReference type="ChEBI" id="CHEBI:15378"/>
        <dbReference type="ChEBI" id="CHEBI:28938"/>
        <dbReference type="ChEBI" id="CHEBI:58453"/>
        <dbReference type="ChEBI" id="CHEBI:58614"/>
        <dbReference type="EC" id="3.5.4.26"/>
    </reaction>
</comment>
<dbReference type="SUPFAM" id="SSF53597">
    <property type="entry name" value="Dihydrofolate reductase-like"/>
    <property type="match status" value="1"/>
</dbReference>
<comment type="function">
    <text evidence="1 13">Converts 2,5-diamino-6-(ribosylamino)-4(3h)-pyrimidinone 5'-phosphate into 5-amino-6-(ribosylamino)-2,4(1h,3h)-pyrimidinedione 5'-phosphate.</text>
</comment>
<keyword evidence="6 13" id="KW-0686">Riboflavin biosynthesis</keyword>
<dbReference type="InterPro" id="IPR016192">
    <property type="entry name" value="APOBEC/CMP_deaminase_Zn-bd"/>
</dbReference>
<dbReference type="InterPro" id="IPR050765">
    <property type="entry name" value="Riboflavin_Biosynth_HTPR"/>
</dbReference>
<evidence type="ECO:0000313" key="20">
    <source>
        <dbReference type="Proteomes" id="UP001207736"/>
    </source>
</evidence>
<evidence type="ECO:0000256" key="5">
    <source>
        <dbReference type="ARBA" id="ARBA00007417"/>
    </source>
</evidence>
<keyword evidence="11 13" id="KW-0560">Oxidoreductase</keyword>
<evidence type="ECO:0000313" key="18">
    <source>
        <dbReference type="EMBL" id="GJM50810.1"/>
    </source>
</evidence>
<dbReference type="PROSITE" id="PS51747">
    <property type="entry name" value="CYT_DCMP_DEAMINASES_2"/>
    <property type="match status" value="1"/>
</dbReference>
<proteinExistence type="inferred from homology"/>
<evidence type="ECO:0000256" key="1">
    <source>
        <dbReference type="ARBA" id="ARBA00002151"/>
    </source>
</evidence>
<dbReference type="Gene3D" id="3.40.430.10">
    <property type="entry name" value="Dihydrofolate Reductase, subunit A"/>
    <property type="match status" value="1"/>
</dbReference>
<feature type="binding site" evidence="15">
    <location>
        <position position="287"/>
    </location>
    <ligand>
        <name>substrate</name>
    </ligand>
</feature>
<feature type="binding site" evidence="15">
    <location>
        <position position="212"/>
    </location>
    <ligand>
        <name>substrate</name>
    </ligand>
</feature>
<evidence type="ECO:0000256" key="7">
    <source>
        <dbReference type="ARBA" id="ARBA00022723"/>
    </source>
</evidence>
<dbReference type="CDD" id="cd01284">
    <property type="entry name" value="Riboflavin_deaminase-reductase"/>
    <property type="match status" value="1"/>
</dbReference>
<dbReference type="EMBL" id="BQKA01000033">
    <property type="protein sequence ID" value="GJM50810.1"/>
    <property type="molecule type" value="Genomic_DNA"/>
</dbReference>
<evidence type="ECO:0000313" key="21">
    <source>
        <dbReference type="Proteomes" id="UP001208692"/>
    </source>
</evidence>
<evidence type="ECO:0000256" key="4">
    <source>
        <dbReference type="ARBA" id="ARBA00005259"/>
    </source>
</evidence>
<dbReference type="InterPro" id="IPR024072">
    <property type="entry name" value="DHFR-like_dom_sf"/>
</dbReference>
<feature type="binding site" evidence="15">
    <location>
        <position position="189"/>
    </location>
    <ligand>
        <name>substrate</name>
    </ligand>
</feature>
<dbReference type="GO" id="GO:0008270">
    <property type="term" value="F:zinc ion binding"/>
    <property type="evidence" value="ECO:0007669"/>
    <property type="project" value="InterPro"/>
</dbReference>
<evidence type="ECO:0000256" key="2">
    <source>
        <dbReference type="ARBA" id="ARBA00004882"/>
    </source>
</evidence>
<name>A0AAV5AY80_9FLAO</name>
<dbReference type="PANTHER" id="PTHR38011:SF7">
    <property type="entry name" value="2,5-DIAMINO-6-RIBOSYLAMINO-4(3H)-PYRIMIDINONE 5'-PHOSPHATE REDUCTASE"/>
    <property type="match status" value="1"/>
</dbReference>
<dbReference type="SUPFAM" id="SSF53927">
    <property type="entry name" value="Cytidine deaminase-like"/>
    <property type="match status" value="1"/>
</dbReference>
<dbReference type="InterPro" id="IPR016193">
    <property type="entry name" value="Cytidine_deaminase-like"/>
</dbReference>
<dbReference type="Pfam" id="PF00383">
    <property type="entry name" value="dCMP_cyt_deam_1"/>
    <property type="match status" value="1"/>
</dbReference>
<comment type="pathway">
    <text evidence="2 13">Cofactor biosynthesis; riboflavin biosynthesis; 5-amino-6-(D-ribitylamino)uracil from GTP: step 2/4.</text>
</comment>
<keyword evidence="10 13" id="KW-0521">NADP</keyword>
<accession>A0AAV5AY80</accession>
<comment type="caution">
    <text evidence="18">The sequence shown here is derived from an EMBL/GenBank/DDBJ whole genome shotgun (WGS) entry which is preliminary data.</text>
</comment>
<feature type="binding site" evidence="15">
    <location>
        <position position="209"/>
    </location>
    <ligand>
        <name>substrate</name>
    </ligand>
</feature>
<feature type="active site" description="Proton donor" evidence="14">
    <location>
        <position position="52"/>
    </location>
</feature>
<dbReference type="Proteomes" id="UP001207736">
    <property type="component" value="Unassembled WGS sequence"/>
</dbReference>
<dbReference type="AlphaFoldDB" id="A0AAV5AY80"/>
<feature type="binding site" evidence="16">
    <location>
        <position position="50"/>
    </location>
    <ligand>
        <name>Zn(2+)</name>
        <dbReference type="ChEBI" id="CHEBI:29105"/>
        <note>catalytic</note>
    </ligand>
</feature>
<evidence type="ECO:0000256" key="9">
    <source>
        <dbReference type="ARBA" id="ARBA00022833"/>
    </source>
</evidence>
<dbReference type="Gene3D" id="3.40.140.10">
    <property type="entry name" value="Cytidine Deaminase, domain 2"/>
    <property type="match status" value="1"/>
</dbReference>
<evidence type="ECO:0000313" key="19">
    <source>
        <dbReference type="EMBL" id="GJM51963.1"/>
    </source>
</evidence>
<evidence type="ECO:0000256" key="15">
    <source>
        <dbReference type="PIRSR" id="PIRSR006769-2"/>
    </source>
</evidence>
<organism evidence="18 20">
    <name type="scientific">Capnocytophaga catalasegens</name>
    <dbReference type="NCBI Taxonomy" id="1004260"/>
    <lineage>
        <taxon>Bacteria</taxon>
        <taxon>Pseudomonadati</taxon>
        <taxon>Bacteroidota</taxon>
        <taxon>Flavobacteriia</taxon>
        <taxon>Flavobacteriales</taxon>
        <taxon>Flavobacteriaceae</taxon>
        <taxon>Capnocytophaga</taxon>
    </lineage>
</organism>
<comment type="catalytic activity">
    <reaction evidence="13">
        <text>5-amino-6-(5-phospho-D-ribitylamino)uracil + NADP(+) = 5-amino-6-(5-phospho-D-ribosylamino)uracil + NADPH + H(+)</text>
        <dbReference type="Rhea" id="RHEA:17845"/>
        <dbReference type="ChEBI" id="CHEBI:15378"/>
        <dbReference type="ChEBI" id="CHEBI:57783"/>
        <dbReference type="ChEBI" id="CHEBI:58349"/>
        <dbReference type="ChEBI" id="CHEBI:58421"/>
        <dbReference type="ChEBI" id="CHEBI:58453"/>
        <dbReference type="EC" id="1.1.1.193"/>
    </reaction>
</comment>
<keyword evidence="7 13" id="KW-0479">Metal-binding</keyword>